<feature type="binding site" evidence="7">
    <location>
        <position position="241"/>
    </location>
    <ligand>
        <name>shikimate</name>
        <dbReference type="ChEBI" id="CHEBI:36208"/>
    </ligand>
</feature>
<evidence type="ECO:0000256" key="2">
    <source>
        <dbReference type="ARBA" id="ARBA00012962"/>
    </source>
</evidence>
<dbReference type="InterPro" id="IPR046346">
    <property type="entry name" value="Aminoacid_DH-like_N_sf"/>
</dbReference>
<gene>
    <name evidence="7 9" type="primary">aroE</name>
    <name evidence="9" type="ORF">NCTC12112_01243</name>
</gene>
<comment type="function">
    <text evidence="7">Involved in the biosynthesis of the chorismate, which leads to the biosynthesis of aromatic amino acids. Catalyzes the reversible NADPH linked reduction of 3-dehydroshikimate (DHSA) to yield shikimate (SA).</text>
</comment>
<accession>A0AAX1TUP4</accession>
<dbReference type="Gene3D" id="3.40.50.720">
    <property type="entry name" value="NAD(P)-binding Rossmann-like Domain"/>
    <property type="match status" value="1"/>
</dbReference>
<comment type="pathway">
    <text evidence="1 7">Metabolic intermediate biosynthesis; chorismate biosynthesis; chorismate from D-erythrose 4-phosphate and phosphoenolpyruvate: step 4/7.</text>
</comment>
<dbReference type="AlphaFoldDB" id="A0AAX1TUP4"/>
<dbReference type="GO" id="GO:0050661">
    <property type="term" value="F:NADP binding"/>
    <property type="evidence" value="ECO:0007669"/>
    <property type="project" value="InterPro"/>
</dbReference>
<evidence type="ECO:0000256" key="7">
    <source>
        <dbReference type="HAMAP-Rule" id="MF_00222"/>
    </source>
</evidence>
<comment type="catalytic activity">
    <reaction evidence="7">
        <text>shikimate + NADP(+) = 3-dehydroshikimate + NADPH + H(+)</text>
        <dbReference type="Rhea" id="RHEA:17737"/>
        <dbReference type="ChEBI" id="CHEBI:15378"/>
        <dbReference type="ChEBI" id="CHEBI:16630"/>
        <dbReference type="ChEBI" id="CHEBI:36208"/>
        <dbReference type="ChEBI" id="CHEBI:57783"/>
        <dbReference type="ChEBI" id="CHEBI:58349"/>
        <dbReference type="EC" id="1.1.1.25"/>
    </reaction>
</comment>
<dbReference type="Proteomes" id="UP000249008">
    <property type="component" value="Chromosome 1"/>
</dbReference>
<feature type="binding site" evidence="7">
    <location>
        <position position="101"/>
    </location>
    <ligand>
        <name>shikimate</name>
        <dbReference type="ChEBI" id="CHEBI:36208"/>
    </ligand>
</feature>
<dbReference type="PANTHER" id="PTHR21089:SF1">
    <property type="entry name" value="BIFUNCTIONAL 3-DEHYDROQUINATE DEHYDRATASE_SHIKIMATE DEHYDROGENASE, CHLOROPLASTIC"/>
    <property type="match status" value="1"/>
</dbReference>
<evidence type="ECO:0000256" key="5">
    <source>
        <dbReference type="ARBA" id="ARBA00023002"/>
    </source>
</evidence>
<feature type="binding site" evidence="7">
    <location>
        <position position="234"/>
    </location>
    <ligand>
        <name>NADP(+)</name>
        <dbReference type="ChEBI" id="CHEBI:58349"/>
    </ligand>
</feature>
<dbReference type="InterPro" id="IPR036291">
    <property type="entry name" value="NAD(P)-bd_dom_sf"/>
</dbReference>
<keyword evidence="6 7" id="KW-0057">Aromatic amino acid biosynthesis</keyword>
<dbReference type="InterPro" id="IPR013708">
    <property type="entry name" value="Shikimate_DH-bd_N"/>
</dbReference>
<feature type="binding site" evidence="7">
    <location>
        <position position="211"/>
    </location>
    <ligand>
        <name>NADP(+)</name>
        <dbReference type="ChEBI" id="CHEBI:58349"/>
    </ligand>
</feature>
<dbReference type="SUPFAM" id="SSF53223">
    <property type="entry name" value="Aminoacid dehydrogenase-like, N-terminal domain"/>
    <property type="match status" value="1"/>
</dbReference>
<keyword evidence="4 7" id="KW-0521">NADP</keyword>
<dbReference type="InterPro" id="IPR022893">
    <property type="entry name" value="Shikimate_DH_fam"/>
</dbReference>
<feature type="binding site" evidence="7">
    <location>
        <position position="77"/>
    </location>
    <ligand>
        <name>NADP(+)</name>
        <dbReference type="ChEBI" id="CHEBI:58349"/>
    </ligand>
</feature>
<comment type="subunit">
    <text evidence="7">Homodimer.</text>
</comment>
<dbReference type="CDD" id="cd01065">
    <property type="entry name" value="NAD_bind_Shikimate_DH"/>
    <property type="match status" value="1"/>
</dbReference>
<evidence type="ECO:0000256" key="1">
    <source>
        <dbReference type="ARBA" id="ARBA00004871"/>
    </source>
</evidence>
<dbReference type="RefSeq" id="WP_005977789.1">
    <property type="nucleotide sequence ID" value="NZ_CABKNW010000002.1"/>
</dbReference>
<dbReference type="Pfam" id="PF08501">
    <property type="entry name" value="Shikimate_dh_N"/>
    <property type="match status" value="1"/>
</dbReference>
<evidence type="ECO:0000256" key="4">
    <source>
        <dbReference type="ARBA" id="ARBA00022857"/>
    </source>
</evidence>
<evidence type="ECO:0000313" key="9">
    <source>
        <dbReference type="EMBL" id="SQJ02281.1"/>
    </source>
</evidence>
<sequence length="272" mass="30553">MKTYGLIGEKLGHSLSPVIHQYIFENYNIKGYYSLYEVEKSNAENIIEGMKIMGIEGVNITIPYKETLLPKIDFLSEEVRKIGAVNVLKVKDGKSYGYNSDYYGFIRLLERGEIEIKGKSCVVLGTGGAAKSVITALHDLGAESIKVVSRTLSSKLTDLLEKFPYINIAIYENFLEGDVIINTTPVGMYPNVGVSPVDEEVIKRFTAAVDIVYNPLRTEFLNLAEKNGLQCADGLYMLIEQAVKAQEIWQEREFDDSLGEELYNYLADNFIK</sequence>
<evidence type="ECO:0000256" key="3">
    <source>
        <dbReference type="ARBA" id="ARBA00022605"/>
    </source>
</evidence>
<dbReference type="PANTHER" id="PTHR21089">
    <property type="entry name" value="SHIKIMATE DEHYDROGENASE"/>
    <property type="match status" value="1"/>
</dbReference>
<feature type="domain" description="Shikimate dehydrogenase substrate binding N-terminal" evidence="8">
    <location>
        <begin position="6"/>
        <end position="88"/>
    </location>
</feature>
<dbReference type="GO" id="GO:0019632">
    <property type="term" value="P:shikimate metabolic process"/>
    <property type="evidence" value="ECO:0007669"/>
    <property type="project" value="InterPro"/>
</dbReference>
<keyword evidence="5 7" id="KW-0560">Oxidoreductase</keyword>
<organism evidence="9 10">
    <name type="scientific">Fusobacterium ulcerans</name>
    <dbReference type="NCBI Taxonomy" id="861"/>
    <lineage>
        <taxon>Bacteria</taxon>
        <taxon>Fusobacteriati</taxon>
        <taxon>Fusobacteriota</taxon>
        <taxon>Fusobacteriia</taxon>
        <taxon>Fusobacteriales</taxon>
        <taxon>Fusobacteriaceae</taxon>
        <taxon>Fusobacterium</taxon>
    </lineage>
</organism>
<evidence type="ECO:0000256" key="6">
    <source>
        <dbReference type="ARBA" id="ARBA00023141"/>
    </source>
</evidence>
<dbReference type="GO" id="GO:0009423">
    <property type="term" value="P:chorismate biosynthetic process"/>
    <property type="evidence" value="ECO:0007669"/>
    <property type="project" value="UniProtKB-UniRule"/>
</dbReference>
<dbReference type="GeneID" id="78455814"/>
<evidence type="ECO:0000313" key="10">
    <source>
        <dbReference type="Proteomes" id="UP000249008"/>
    </source>
</evidence>
<dbReference type="GO" id="GO:0009073">
    <property type="term" value="P:aromatic amino acid family biosynthetic process"/>
    <property type="evidence" value="ECO:0007669"/>
    <property type="project" value="UniProtKB-KW"/>
</dbReference>
<dbReference type="GO" id="GO:0008652">
    <property type="term" value="P:amino acid biosynthetic process"/>
    <property type="evidence" value="ECO:0007669"/>
    <property type="project" value="UniProtKB-KW"/>
</dbReference>
<feature type="binding site" evidence="7">
    <location>
        <position position="86"/>
    </location>
    <ligand>
        <name>shikimate</name>
        <dbReference type="ChEBI" id="CHEBI:36208"/>
    </ligand>
</feature>
<dbReference type="NCBIfam" id="TIGR00507">
    <property type="entry name" value="aroE"/>
    <property type="match status" value="1"/>
</dbReference>
<dbReference type="Gene3D" id="3.40.50.10860">
    <property type="entry name" value="Leucine Dehydrogenase, chain A, domain 1"/>
    <property type="match status" value="1"/>
</dbReference>
<dbReference type="InterPro" id="IPR011342">
    <property type="entry name" value="Shikimate_DH"/>
</dbReference>
<keyword evidence="3 7" id="KW-0028">Amino-acid biosynthesis</keyword>
<feature type="binding site" evidence="7">
    <location>
        <begin position="14"/>
        <end position="16"/>
    </location>
    <ligand>
        <name>shikimate</name>
        <dbReference type="ChEBI" id="CHEBI:36208"/>
    </ligand>
</feature>
<dbReference type="KEGG" id="ful:C4N20_13390"/>
<dbReference type="GO" id="GO:0004764">
    <property type="term" value="F:shikimate 3-dehydrogenase (NADP+) activity"/>
    <property type="evidence" value="ECO:0007669"/>
    <property type="project" value="UniProtKB-UniRule"/>
</dbReference>
<reference evidence="9 10" key="1">
    <citation type="submission" date="2018-06" db="EMBL/GenBank/DDBJ databases">
        <authorList>
            <consortium name="Pathogen Informatics"/>
            <person name="Doyle S."/>
        </authorList>
    </citation>
    <scope>NUCLEOTIDE SEQUENCE [LARGE SCALE GENOMIC DNA]</scope>
    <source>
        <strain evidence="9 10">NCTC12112</strain>
    </source>
</reference>
<comment type="similarity">
    <text evidence="7">Belongs to the shikimate dehydrogenase family.</text>
</comment>
<dbReference type="HAMAP" id="MF_00222">
    <property type="entry name" value="Shikimate_DH_AroE"/>
    <property type="match status" value="1"/>
</dbReference>
<proteinExistence type="inferred from homology"/>
<feature type="binding site" evidence="7">
    <location>
        <position position="61"/>
    </location>
    <ligand>
        <name>shikimate</name>
        <dbReference type="ChEBI" id="CHEBI:36208"/>
    </ligand>
</feature>
<dbReference type="GO" id="GO:0005829">
    <property type="term" value="C:cytosol"/>
    <property type="evidence" value="ECO:0007669"/>
    <property type="project" value="TreeGrafter"/>
</dbReference>
<feature type="active site" description="Proton acceptor" evidence="7">
    <location>
        <position position="65"/>
    </location>
</feature>
<protein>
    <recommendedName>
        <fullName evidence="2 7">Shikimate dehydrogenase (NADP(+))</fullName>
        <shortName evidence="7">SDH</shortName>
        <ecNumber evidence="2 7">1.1.1.25</ecNumber>
    </recommendedName>
</protein>
<dbReference type="EC" id="1.1.1.25" evidence="2 7"/>
<comment type="caution">
    <text evidence="7">Lacks conserved residue(s) required for the propagation of feature annotation.</text>
</comment>
<feature type="binding site" evidence="7">
    <location>
        <position position="213"/>
    </location>
    <ligand>
        <name>shikimate</name>
        <dbReference type="ChEBI" id="CHEBI:36208"/>
    </ligand>
</feature>
<dbReference type="SUPFAM" id="SSF51735">
    <property type="entry name" value="NAD(P)-binding Rossmann-fold domains"/>
    <property type="match status" value="1"/>
</dbReference>
<name>A0AAX1TUP4_9FUSO</name>
<evidence type="ECO:0000259" key="8">
    <source>
        <dbReference type="Pfam" id="PF08501"/>
    </source>
</evidence>
<dbReference type="EMBL" id="LS483487">
    <property type="protein sequence ID" value="SQJ02281.1"/>
    <property type="molecule type" value="Genomic_DNA"/>
</dbReference>